<dbReference type="GO" id="GO:0031640">
    <property type="term" value="P:killing of cells of another organism"/>
    <property type="evidence" value="ECO:0007669"/>
    <property type="project" value="UniProtKB-KW"/>
</dbReference>
<reference evidence="4 5" key="1">
    <citation type="submission" date="2017-07" db="EMBL/GenBank/DDBJ databases">
        <title>Flavobacterium cyanobacteriorum sp. nov., isolated from cyanobacterial aggregates in a eutrophic lake.</title>
        <authorList>
            <person name="Cai H."/>
        </authorList>
    </citation>
    <scope>NUCLEOTIDE SEQUENCE [LARGE SCALE GENOMIC DNA]</scope>
    <source>
        <strain evidence="4 5">TH167</strain>
    </source>
</reference>
<keyword evidence="3" id="KW-0326">Glycosidase</keyword>
<name>A0A256A064_9FLAO</name>
<comment type="catalytic activity">
    <reaction evidence="3">
        <text>Hydrolysis of (1-&gt;4)-beta-linkages between N-acetylmuramic acid and N-acetyl-D-glucosamine residues in a peptidoglycan and between N-acetyl-D-glucosamine residues in chitodextrins.</text>
        <dbReference type="EC" id="3.2.1.17"/>
    </reaction>
</comment>
<feature type="non-terminal residue" evidence="4">
    <location>
        <position position="1"/>
    </location>
</feature>
<comment type="similarity">
    <text evidence="3">Belongs to the glycosyl hydrolase 24 family.</text>
</comment>
<dbReference type="GO" id="GO:0042742">
    <property type="term" value="P:defense response to bacterium"/>
    <property type="evidence" value="ECO:0007669"/>
    <property type="project" value="UniProtKB-KW"/>
</dbReference>
<organism evidence="4 5">
    <name type="scientific">Flavobacterium aurantiibacter</name>
    <dbReference type="NCBI Taxonomy" id="2023067"/>
    <lineage>
        <taxon>Bacteria</taxon>
        <taxon>Pseudomonadati</taxon>
        <taxon>Bacteroidota</taxon>
        <taxon>Flavobacteriia</taxon>
        <taxon>Flavobacteriales</taxon>
        <taxon>Flavobacteriaceae</taxon>
        <taxon>Flavobacterium</taxon>
    </lineage>
</organism>
<dbReference type="SUPFAM" id="SSF53955">
    <property type="entry name" value="Lysozyme-like"/>
    <property type="match status" value="1"/>
</dbReference>
<dbReference type="RefSeq" id="WP_094485394.1">
    <property type="nucleotide sequence ID" value="NZ_NOXX01000152.1"/>
</dbReference>
<keyword evidence="1 3" id="KW-0929">Antimicrobial</keyword>
<evidence type="ECO:0000313" key="4">
    <source>
        <dbReference type="EMBL" id="OYQ47148.1"/>
    </source>
</evidence>
<dbReference type="GO" id="GO:0003796">
    <property type="term" value="F:lysozyme activity"/>
    <property type="evidence" value="ECO:0007669"/>
    <property type="project" value="UniProtKB-EC"/>
</dbReference>
<proteinExistence type="inferred from homology"/>
<dbReference type="InterPro" id="IPR023346">
    <property type="entry name" value="Lysozyme-like_dom_sf"/>
</dbReference>
<dbReference type="Pfam" id="PF00959">
    <property type="entry name" value="Phage_lysozyme"/>
    <property type="match status" value="1"/>
</dbReference>
<evidence type="ECO:0000256" key="3">
    <source>
        <dbReference type="RuleBase" id="RU003788"/>
    </source>
</evidence>
<comment type="caution">
    <text evidence="4">The sequence shown here is derived from an EMBL/GenBank/DDBJ whole genome shotgun (WGS) entry which is preliminary data.</text>
</comment>
<sequence length="455" mass="52649">KFKISTPNVPTGKATLYVEEVQATNETAIKASIQLKSNQENVVEVKYTQGTTFDLFLWQDDLLFRATLSCDGLSAKTGEFKLKYVMDRNNEPLLLQRKDISEFRPSLNLYQFLKEIESLERPVYNNSGEVIKIYPYPSIEGGSPTIGWGHKIKKGENFDSGISLGEAEQLLIEDVQTEGITKLLNFNGDKKITVKLTQYEFDALVSAVYNNGYGETLAEAINRGHGYYLKNPESIYKGFLTRIYVTNPRTKKKEISNGLIKRQARQADIFIKNQWHSYGKTDPKYKSEIDYVNAFKKFLKSGVLPFIILFLSYSLISCYNKNPTNMDSNVVSQPLNDQHYELALSRIYKFDDGLGNNKVLLENYRKEKQSWQFEIEKAYLKLHEKVKNESKDEADSLEAYHAEWKEYLKSKRAFATNYINDFHRSGINIFQIMVYYRTEYQSKLAEYYMLLEVGN</sequence>
<dbReference type="Gene3D" id="1.10.530.40">
    <property type="match status" value="1"/>
</dbReference>
<dbReference type="GO" id="GO:0016998">
    <property type="term" value="P:cell wall macromolecule catabolic process"/>
    <property type="evidence" value="ECO:0007669"/>
    <property type="project" value="InterPro"/>
</dbReference>
<dbReference type="InterPro" id="IPR002196">
    <property type="entry name" value="Glyco_hydro_24"/>
</dbReference>
<dbReference type="InterPro" id="IPR023347">
    <property type="entry name" value="Lysozyme_dom_sf"/>
</dbReference>
<evidence type="ECO:0000256" key="2">
    <source>
        <dbReference type="ARBA" id="ARBA00022638"/>
    </source>
</evidence>
<keyword evidence="3" id="KW-0378">Hydrolase</keyword>
<keyword evidence="5" id="KW-1185">Reference proteome</keyword>
<dbReference type="Proteomes" id="UP000216035">
    <property type="component" value="Unassembled WGS sequence"/>
</dbReference>
<accession>A0A256A064</accession>
<dbReference type="AlphaFoldDB" id="A0A256A064"/>
<evidence type="ECO:0000256" key="1">
    <source>
        <dbReference type="ARBA" id="ARBA00022529"/>
    </source>
</evidence>
<dbReference type="GO" id="GO:0009253">
    <property type="term" value="P:peptidoglycan catabolic process"/>
    <property type="evidence" value="ECO:0007669"/>
    <property type="project" value="InterPro"/>
</dbReference>
<protein>
    <recommendedName>
        <fullName evidence="3">Lysozyme</fullName>
        <ecNumber evidence="3">3.2.1.17</ecNumber>
    </recommendedName>
</protein>
<dbReference type="EMBL" id="NOXX01000152">
    <property type="protein sequence ID" value="OYQ47148.1"/>
    <property type="molecule type" value="Genomic_DNA"/>
</dbReference>
<dbReference type="EC" id="3.2.1.17" evidence="3"/>
<gene>
    <name evidence="4" type="ORF">CHX27_03560</name>
</gene>
<evidence type="ECO:0000313" key="5">
    <source>
        <dbReference type="Proteomes" id="UP000216035"/>
    </source>
</evidence>
<keyword evidence="2 3" id="KW-0081">Bacteriolytic enzyme</keyword>